<keyword evidence="2" id="KW-0732">Signal</keyword>
<evidence type="ECO:0000256" key="1">
    <source>
        <dbReference type="PROSITE-ProRule" id="PRU00473"/>
    </source>
</evidence>
<dbReference type="InterPro" id="IPR050330">
    <property type="entry name" value="Bact_OuterMem_StrucFunc"/>
</dbReference>
<reference evidence="4 5" key="1">
    <citation type="submission" date="2019-01" db="EMBL/GenBank/DDBJ databases">
        <title>Blautia sp. nov. KGMB01111 isolated human feces.</title>
        <authorList>
            <person name="Park J.-E."/>
            <person name="Kim J.-S."/>
            <person name="Park S.-H."/>
        </authorList>
    </citation>
    <scope>NUCLEOTIDE SEQUENCE [LARGE SCALE GENOMIC DNA]</scope>
    <source>
        <strain evidence="4 5">KGMB01111</strain>
    </source>
</reference>
<dbReference type="Gene3D" id="3.30.1330.60">
    <property type="entry name" value="OmpA-like domain"/>
    <property type="match status" value="1"/>
</dbReference>
<keyword evidence="1" id="KW-0472">Membrane</keyword>
<dbReference type="RefSeq" id="WP_118635131.1">
    <property type="nucleotide sequence ID" value="NZ_SDKC01000001.1"/>
</dbReference>
<dbReference type="Pfam" id="PF00691">
    <property type="entry name" value="OmpA"/>
    <property type="match status" value="1"/>
</dbReference>
<dbReference type="PROSITE" id="PS51123">
    <property type="entry name" value="OMPA_2"/>
    <property type="match status" value="1"/>
</dbReference>
<evidence type="ECO:0000259" key="3">
    <source>
        <dbReference type="PROSITE" id="PS51123"/>
    </source>
</evidence>
<gene>
    <name evidence="4" type="ORF">ETP43_03095</name>
</gene>
<evidence type="ECO:0000313" key="4">
    <source>
        <dbReference type="EMBL" id="RXS74308.1"/>
    </source>
</evidence>
<dbReference type="CDD" id="cd07185">
    <property type="entry name" value="OmpA_C-like"/>
    <property type="match status" value="1"/>
</dbReference>
<organism evidence="4 5">
    <name type="scientific">Blautia faecicola</name>
    <dbReference type="NCBI Taxonomy" id="2509240"/>
    <lineage>
        <taxon>Bacteria</taxon>
        <taxon>Bacillati</taxon>
        <taxon>Bacillota</taxon>
        <taxon>Clostridia</taxon>
        <taxon>Lachnospirales</taxon>
        <taxon>Lachnospiraceae</taxon>
        <taxon>Blautia</taxon>
    </lineage>
</organism>
<dbReference type="InterPro" id="IPR006665">
    <property type="entry name" value="OmpA-like"/>
</dbReference>
<name>A0A4Q1RFI7_9FIRM</name>
<dbReference type="OrthoDB" id="9805566at2"/>
<proteinExistence type="predicted"/>
<dbReference type="PROSITE" id="PS51257">
    <property type="entry name" value="PROKAR_LIPOPROTEIN"/>
    <property type="match status" value="1"/>
</dbReference>
<evidence type="ECO:0000256" key="2">
    <source>
        <dbReference type="SAM" id="SignalP"/>
    </source>
</evidence>
<dbReference type="Proteomes" id="UP000290106">
    <property type="component" value="Unassembled WGS sequence"/>
</dbReference>
<accession>A0A4Q1RFI7</accession>
<dbReference type="PANTHER" id="PTHR30329:SF21">
    <property type="entry name" value="LIPOPROTEIN YIAD-RELATED"/>
    <property type="match status" value="1"/>
</dbReference>
<dbReference type="GO" id="GO:0016020">
    <property type="term" value="C:membrane"/>
    <property type="evidence" value="ECO:0007669"/>
    <property type="project" value="UniProtKB-UniRule"/>
</dbReference>
<feature type="signal peptide" evidence="2">
    <location>
        <begin position="1"/>
        <end position="18"/>
    </location>
</feature>
<evidence type="ECO:0000313" key="5">
    <source>
        <dbReference type="Proteomes" id="UP000290106"/>
    </source>
</evidence>
<comment type="caution">
    <text evidence="4">The sequence shown here is derived from an EMBL/GenBank/DDBJ whole genome shotgun (WGS) entry which is preliminary data.</text>
</comment>
<sequence>MKKFCVWFGLLMSTAVFTACGTGIKNSSESSSSSVSMQTQNIEMEITDLVNLGSDPQAYMLYGSYRNEEEYKDEDGSYAEKHADDYDYMTLQLADSEEYEVQILPVELQADTDFLNSDLAGKTDEELKDEVGLTDQQISALHEYWQYNHMRVNFVERKKYSEDGEYSYSTNNFFQFAYEVVGDKLYMGLEALITDEEDETKLEYYVQDREEWTEYSYGFDGLDLILSKDGKSTRLKSFSMLYAEKKNEGIYEWGYAENSTAGYDGIVHITMSTEEGYDSSIEWADGKRAENVTAQIEGNQFALTWDSTYRYDYDLGESEEGEGGKLAGIFLLTARPNGGADGGLSICVDGEWYPYVYDSTAYWNGELSDNLATDADVSSMSEQELGELKENQTAVSSGLMGAFKEQGLDSAKIDESTGTVQMDNNVLFALDKSKLTDEGKAYLDQFLAAYVPVISGAIEEGKVSTIVVEGYTDSAGDEAYNLKLSEERAQTVADYIKAGYPELANVIEVVGNGENNLILDGEGKEDAAASRRVEVRYVLKTE</sequence>
<feature type="domain" description="OmpA-like" evidence="3">
    <location>
        <begin position="415"/>
        <end position="541"/>
    </location>
</feature>
<keyword evidence="5" id="KW-1185">Reference proteome</keyword>
<protein>
    <submittedName>
        <fullName evidence="4">OmpA family protein</fullName>
    </submittedName>
</protein>
<feature type="chain" id="PRO_5038458419" evidence="2">
    <location>
        <begin position="19"/>
        <end position="542"/>
    </location>
</feature>
<dbReference type="AlphaFoldDB" id="A0A4Q1RFI7"/>
<dbReference type="EMBL" id="SDKC01000001">
    <property type="protein sequence ID" value="RXS74308.1"/>
    <property type="molecule type" value="Genomic_DNA"/>
</dbReference>
<dbReference type="InterPro" id="IPR036737">
    <property type="entry name" value="OmpA-like_sf"/>
</dbReference>
<dbReference type="SUPFAM" id="SSF103088">
    <property type="entry name" value="OmpA-like"/>
    <property type="match status" value="1"/>
</dbReference>
<dbReference type="PANTHER" id="PTHR30329">
    <property type="entry name" value="STATOR ELEMENT OF FLAGELLAR MOTOR COMPLEX"/>
    <property type="match status" value="1"/>
</dbReference>